<feature type="signal peptide" evidence="1">
    <location>
        <begin position="1"/>
        <end position="22"/>
    </location>
</feature>
<evidence type="ECO:0000313" key="2">
    <source>
        <dbReference type="EMBL" id="KFN46820.1"/>
    </source>
</evidence>
<accession>A0A091BR66</accession>
<dbReference type="Proteomes" id="UP000029393">
    <property type="component" value="Unassembled WGS sequence"/>
</dbReference>
<dbReference type="OrthoDB" id="5965530at2"/>
<dbReference type="RefSeq" id="WP_034210923.1">
    <property type="nucleotide sequence ID" value="NZ_AVCK01000012.1"/>
</dbReference>
<dbReference type="eggNOG" id="ENOG502ZXNM">
    <property type="taxonomic scope" value="Bacteria"/>
</dbReference>
<evidence type="ECO:0000256" key="1">
    <source>
        <dbReference type="SAM" id="SignalP"/>
    </source>
</evidence>
<feature type="chain" id="PRO_5001871496" evidence="1">
    <location>
        <begin position="23"/>
        <end position="263"/>
    </location>
</feature>
<dbReference type="STRING" id="1384056.N787_00575"/>
<evidence type="ECO:0000313" key="3">
    <source>
        <dbReference type="Proteomes" id="UP000029393"/>
    </source>
</evidence>
<sequence length="263" mass="27887">MTPMLRLFAAVGLLAFAASLPAATPDASFDDYRAIYRDLVERHAGAVVTVKFVMSVTSSGNEQSIEDRTQAIVVSADGLLLVPERAVSVDFAALGNATPGQASPVATSSDFRVRLADSEDWLPADLVTRDGELGLAWLRLRRPPGALPFVDLAKGVGPEPGMVFFSLLRTSDEWGAVPVFRPGLVLGETRNPTFRLLVDGVPGLAFSHDGRPMGYVDIDLAAVTRQRGTGLGLDFADMALRMTPVDKVAAATAQAAKLPIAGR</sequence>
<gene>
    <name evidence="2" type="ORF">N787_00575</name>
</gene>
<protein>
    <submittedName>
        <fullName evidence="2">Uncharacterized protein</fullName>
    </submittedName>
</protein>
<dbReference type="EMBL" id="AVCK01000012">
    <property type="protein sequence ID" value="KFN46820.1"/>
    <property type="molecule type" value="Genomic_DNA"/>
</dbReference>
<keyword evidence="3" id="KW-1185">Reference proteome</keyword>
<reference evidence="2 3" key="1">
    <citation type="submission" date="2013-09" db="EMBL/GenBank/DDBJ databases">
        <title>Genome sequencing of Arenimonas metalli.</title>
        <authorList>
            <person name="Chen F."/>
            <person name="Wang G."/>
        </authorList>
    </citation>
    <scope>NUCLEOTIDE SEQUENCE [LARGE SCALE GENOMIC DNA]</scope>
    <source>
        <strain evidence="2 3">CF5-1</strain>
    </source>
</reference>
<proteinExistence type="predicted"/>
<comment type="caution">
    <text evidence="2">The sequence shown here is derived from an EMBL/GenBank/DDBJ whole genome shotgun (WGS) entry which is preliminary data.</text>
</comment>
<dbReference type="PATRIC" id="fig|1384056.3.peg.745"/>
<name>A0A091BR66_9GAMM</name>
<organism evidence="2 3">
    <name type="scientific">Arenimonas metalli CF5-1</name>
    <dbReference type="NCBI Taxonomy" id="1384056"/>
    <lineage>
        <taxon>Bacteria</taxon>
        <taxon>Pseudomonadati</taxon>
        <taxon>Pseudomonadota</taxon>
        <taxon>Gammaproteobacteria</taxon>
        <taxon>Lysobacterales</taxon>
        <taxon>Lysobacteraceae</taxon>
        <taxon>Arenimonas</taxon>
    </lineage>
</organism>
<dbReference type="AlphaFoldDB" id="A0A091BR66"/>
<keyword evidence="1" id="KW-0732">Signal</keyword>